<evidence type="ECO:0000313" key="2">
    <source>
        <dbReference type="Proteomes" id="UP000031518"/>
    </source>
</evidence>
<reference evidence="1 2" key="2">
    <citation type="submission" date="2015-01" db="EMBL/GenBank/DDBJ databases">
        <title>Complete genome sequence of Pyrinomonas methylaliphatogenes type strain K22T.</title>
        <authorList>
            <person name="Lee K.C.Y."/>
            <person name="Power J.F."/>
            <person name="Dunfield P.F."/>
            <person name="Morgan X.C."/>
            <person name="Huttenhower C."/>
            <person name="Stott M.B."/>
        </authorList>
    </citation>
    <scope>NUCLEOTIDE SEQUENCE [LARGE SCALE GENOMIC DNA]</scope>
    <source>
        <strain evidence="1 2">K22</strain>
    </source>
</reference>
<dbReference type="EMBL" id="CBXV010000008">
    <property type="protein sequence ID" value="CDM66476.1"/>
    <property type="molecule type" value="Genomic_DNA"/>
</dbReference>
<sequence>MGIVNRILRPRFPAAAIGLERGGAGIVSLEKRRGRLVLRRAGYVAFDETVFRPKFDDVNIFDPGEFTAALADLASRTGLDKQTRWSIALPDAVARVAILTLESAPASRQEFEEMFNWKVERAFGVDPKELRVSRRALRPDPAGRARYLVTGARLSVLSEYEAAFAALGWRAGLILPRHLCEAWWLWRDRGAEGDSLLVSLHERGVTNVLVRAGEPLIVRDIVCELDERADELYRFLLFYRDRVAKDGSGIARLLLVGDDWKDEEKVIEEALEHMPRIVGPEDLGLIFPAMEIGFRRLAAPAALASLAWG</sequence>
<dbReference type="Proteomes" id="UP000031518">
    <property type="component" value="Unassembled WGS sequence"/>
</dbReference>
<dbReference type="STRING" id="454194.PYK22_02506"/>
<evidence type="ECO:0008006" key="3">
    <source>
        <dbReference type="Google" id="ProtNLM"/>
    </source>
</evidence>
<organism evidence="1 2">
    <name type="scientific">Pyrinomonas methylaliphatogenes</name>
    <dbReference type="NCBI Taxonomy" id="454194"/>
    <lineage>
        <taxon>Bacteria</taxon>
        <taxon>Pseudomonadati</taxon>
        <taxon>Acidobacteriota</taxon>
        <taxon>Blastocatellia</taxon>
        <taxon>Blastocatellales</taxon>
        <taxon>Pyrinomonadaceae</taxon>
        <taxon>Pyrinomonas</taxon>
    </lineage>
</organism>
<evidence type="ECO:0000313" key="1">
    <source>
        <dbReference type="EMBL" id="CDM66476.1"/>
    </source>
</evidence>
<name>A0A0B6WZC7_9BACT</name>
<keyword evidence="2" id="KW-1185">Reference proteome</keyword>
<reference evidence="1 2" key="1">
    <citation type="submission" date="2013-12" db="EMBL/GenBank/DDBJ databases">
        <authorList>
            <person name="Stott M."/>
        </authorList>
    </citation>
    <scope>NUCLEOTIDE SEQUENCE [LARGE SCALE GENOMIC DNA]</scope>
    <source>
        <strain evidence="1 2">K22</strain>
    </source>
</reference>
<proteinExistence type="predicted"/>
<gene>
    <name evidence="1" type="ORF">PYK22_02506</name>
</gene>
<dbReference type="AlphaFoldDB" id="A0A0B6WZC7"/>
<protein>
    <recommendedName>
        <fullName evidence="3">Tfp pilus assembly protein, ATPase PilM</fullName>
    </recommendedName>
</protein>
<accession>A0A0B6WZC7</accession>
<dbReference type="OrthoDB" id="3078801at2"/>
<dbReference type="RefSeq" id="WP_041977755.1">
    <property type="nucleotide sequence ID" value="NZ_CBXV010000008.1"/>
</dbReference>